<dbReference type="EMBL" id="CP012029">
    <property type="protein sequence ID" value="ALO27282.1"/>
    <property type="molecule type" value="Genomic_DNA"/>
</dbReference>
<gene>
    <name evidence="1" type="ORF">LBBP_03077</name>
</gene>
<reference evidence="1 2" key="1">
    <citation type="journal article" date="2015" name="PLoS Negl. Trop. Dis.">
        <title>Distribution of Plasmids in Distinct Leptospira Pathogenic Species.</title>
        <authorList>
            <person name="Wang Y."/>
            <person name="Zhuang X."/>
            <person name="Zhong Y."/>
            <person name="Zhang C."/>
            <person name="Zhang Y."/>
            <person name="Zeng L."/>
            <person name="Zhu Y."/>
            <person name="He P."/>
            <person name="Dong K."/>
            <person name="Pal U."/>
            <person name="Guo X."/>
            <person name="Qin J."/>
        </authorList>
    </citation>
    <scope>NUCLEOTIDE SEQUENCE [LARGE SCALE GENOMIC DNA]</scope>
    <source>
        <strain evidence="1 2">56604</strain>
    </source>
</reference>
<proteinExistence type="predicted"/>
<accession>A0A0S2IUG6</accession>
<sequence>MTIKLIYEFSDFSGRVKSPESCQKICFKGNIFFVFLSSVHIRTCPKTS</sequence>
<dbReference type="PATRIC" id="fig|280505.15.peg.3003"/>
<evidence type="ECO:0000313" key="1">
    <source>
        <dbReference type="EMBL" id="ALO27282.1"/>
    </source>
</evidence>
<dbReference type="Proteomes" id="UP000058857">
    <property type="component" value="Chromosome 1"/>
</dbReference>
<evidence type="ECO:0000313" key="2">
    <source>
        <dbReference type="Proteomes" id="UP000058857"/>
    </source>
</evidence>
<dbReference type="AlphaFoldDB" id="A0A0S2IUG6"/>
<organism evidence="1">
    <name type="scientific">Leptospira borgpetersenii serovar Ballum</name>
    <dbReference type="NCBI Taxonomy" id="280505"/>
    <lineage>
        <taxon>Bacteria</taxon>
        <taxon>Pseudomonadati</taxon>
        <taxon>Spirochaetota</taxon>
        <taxon>Spirochaetia</taxon>
        <taxon>Leptospirales</taxon>
        <taxon>Leptospiraceae</taxon>
        <taxon>Leptospira</taxon>
    </lineage>
</organism>
<protein>
    <submittedName>
        <fullName evidence="1">Uncharacterized protein</fullName>
    </submittedName>
</protein>
<name>A0A0S2IUG6_LEPBO</name>